<gene>
    <name evidence="2" type="ORF">GZH47_15365</name>
</gene>
<dbReference type="EMBL" id="CP048286">
    <property type="protein sequence ID" value="QHW32051.1"/>
    <property type="molecule type" value="Genomic_DNA"/>
</dbReference>
<name>A0A6C0P0Z4_9BACL</name>
<sequence length="428" mass="47709">MPDNQLKQQLQAIPIPPELGERSRLGVQQAARELQDSRRRKRNRFKRQASAIAAAAAVLVLAALLLNHSKVWASIQKALQFVPGIGVVEEEHATPDRYVLKQPITVKAGDGSIMITGFQTDEEMTYITMAGDNARQFERIDLINEQGVAYEVNRSMATWGPSEWTASFWYKGKLDLKGRITLRIPLDPAIDVPVTLEQAKSVSSYSDLGETVTVNGLPITLIADKQGDKARVSLVTPQRKDYQLFDYGVFGVYMHDERLKLRVTDDAGKQAAIEKIPGVSSPSDEFYFPLSADASGYTVTLPEVSVTYDDEVEIRVPTEPNAQLNQTFDIAGFPVTITKVERTADDPNEVRMYLDLHYDEHAMSSLYDLSIDALSSMAKLNERTGAIDYMEFQAEPGSSYATLKLVRPHVVIRGPWTFHITAEQLQGE</sequence>
<proteinExistence type="predicted"/>
<evidence type="ECO:0000256" key="1">
    <source>
        <dbReference type="SAM" id="Phobius"/>
    </source>
</evidence>
<keyword evidence="1" id="KW-0812">Transmembrane</keyword>
<dbReference type="AlphaFoldDB" id="A0A6C0P0Z4"/>
<keyword evidence="3" id="KW-1185">Reference proteome</keyword>
<keyword evidence="1" id="KW-0472">Membrane</keyword>
<dbReference type="Proteomes" id="UP000479114">
    <property type="component" value="Chromosome"/>
</dbReference>
<accession>A0A6C0P0Z4</accession>
<dbReference type="KEGG" id="prz:GZH47_15365"/>
<feature type="transmembrane region" description="Helical" evidence="1">
    <location>
        <begin position="48"/>
        <end position="66"/>
    </location>
</feature>
<keyword evidence="1" id="KW-1133">Transmembrane helix</keyword>
<evidence type="ECO:0008006" key="4">
    <source>
        <dbReference type="Google" id="ProtNLM"/>
    </source>
</evidence>
<evidence type="ECO:0000313" key="3">
    <source>
        <dbReference type="Proteomes" id="UP000479114"/>
    </source>
</evidence>
<organism evidence="2 3">
    <name type="scientific">Paenibacillus rhizovicinus</name>
    <dbReference type="NCBI Taxonomy" id="2704463"/>
    <lineage>
        <taxon>Bacteria</taxon>
        <taxon>Bacillati</taxon>
        <taxon>Bacillota</taxon>
        <taxon>Bacilli</taxon>
        <taxon>Bacillales</taxon>
        <taxon>Paenibacillaceae</taxon>
        <taxon>Paenibacillus</taxon>
    </lineage>
</organism>
<protein>
    <recommendedName>
        <fullName evidence="4">DUF4179 domain-containing protein</fullName>
    </recommendedName>
</protein>
<dbReference type="RefSeq" id="WP_162640855.1">
    <property type="nucleotide sequence ID" value="NZ_CP048286.1"/>
</dbReference>
<evidence type="ECO:0000313" key="2">
    <source>
        <dbReference type="EMBL" id="QHW32051.1"/>
    </source>
</evidence>
<reference evidence="2 3" key="1">
    <citation type="submission" date="2020-02" db="EMBL/GenBank/DDBJ databases">
        <title>Paenibacillus sp. nov., isolated from rhizosphere soil of tomato.</title>
        <authorList>
            <person name="Weon H.-Y."/>
            <person name="Lee S.A."/>
        </authorList>
    </citation>
    <scope>NUCLEOTIDE SEQUENCE [LARGE SCALE GENOMIC DNA]</scope>
    <source>
        <strain evidence="2 3">14171R-81</strain>
    </source>
</reference>